<evidence type="ECO:0000313" key="2">
    <source>
        <dbReference type="EMBL" id="KAF2848697.1"/>
    </source>
</evidence>
<feature type="compositionally biased region" description="Pro residues" evidence="1">
    <location>
        <begin position="49"/>
        <end position="61"/>
    </location>
</feature>
<gene>
    <name evidence="2" type="ORF">T440DRAFT_151990</name>
</gene>
<proteinExistence type="predicted"/>
<evidence type="ECO:0000256" key="1">
    <source>
        <dbReference type="SAM" id="MobiDB-lite"/>
    </source>
</evidence>
<reference evidence="2" key="1">
    <citation type="submission" date="2020-01" db="EMBL/GenBank/DDBJ databases">
        <authorList>
            <consortium name="DOE Joint Genome Institute"/>
            <person name="Haridas S."/>
            <person name="Albert R."/>
            <person name="Binder M."/>
            <person name="Bloem J."/>
            <person name="Labutti K."/>
            <person name="Salamov A."/>
            <person name="Andreopoulos B."/>
            <person name="Baker S.E."/>
            <person name="Barry K."/>
            <person name="Bills G."/>
            <person name="Bluhm B.H."/>
            <person name="Cannon C."/>
            <person name="Castanera R."/>
            <person name="Culley D.E."/>
            <person name="Daum C."/>
            <person name="Ezra D."/>
            <person name="Gonzalez J.B."/>
            <person name="Henrissat B."/>
            <person name="Kuo A."/>
            <person name="Liang C."/>
            <person name="Lipzen A."/>
            <person name="Lutzoni F."/>
            <person name="Magnuson J."/>
            <person name="Mondo S."/>
            <person name="Nolan M."/>
            <person name="Ohm R."/>
            <person name="Pangilinan J."/>
            <person name="Park H.-J."/>
            <person name="Ramirez L."/>
            <person name="Alfaro M."/>
            <person name="Sun H."/>
            <person name="Tritt A."/>
            <person name="Yoshinaga Y."/>
            <person name="Zwiers L.-H."/>
            <person name="Turgeon B.G."/>
            <person name="Goodwin S.B."/>
            <person name="Spatafora J.W."/>
            <person name="Crous P.W."/>
            <person name="Grigoriev I.V."/>
        </authorList>
    </citation>
    <scope>NUCLEOTIDE SEQUENCE</scope>
    <source>
        <strain evidence="2">IPT5</strain>
    </source>
</reference>
<sequence>MLCEAAFPFLPTASLHCPLQLHCDTHCCFLLLCVRGAYRPDSQLTASNPPDPPAHTQPHVPPQQHRSTWRGRTATTTHQVRTRSHRIAPFASHRIASLRTPNSLLCSRSGLSREDAGGARGSLLGCGICLLRRCRRSGYVIAGLVV</sequence>
<evidence type="ECO:0000313" key="3">
    <source>
        <dbReference type="Proteomes" id="UP000799423"/>
    </source>
</evidence>
<dbReference type="Proteomes" id="UP000799423">
    <property type="component" value="Unassembled WGS sequence"/>
</dbReference>
<protein>
    <submittedName>
        <fullName evidence="2">Uncharacterized protein</fullName>
    </submittedName>
</protein>
<name>A0A6A7B208_9PLEO</name>
<keyword evidence="3" id="KW-1185">Reference proteome</keyword>
<feature type="region of interest" description="Disordered" evidence="1">
    <location>
        <begin position="44"/>
        <end position="81"/>
    </location>
</feature>
<dbReference type="AlphaFoldDB" id="A0A6A7B208"/>
<organism evidence="2 3">
    <name type="scientific">Plenodomus tracheiphilus IPT5</name>
    <dbReference type="NCBI Taxonomy" id="1408161"/>
    <lineage>
        <taxon>Eukaryota</taxon>
        <taxon>Fungi</taxon>
        <taxon>Dikarya</taxon>
        <taxon>Ascomycota</taxon>
        <taxon>Pezizomycotina</taxon>
        <taxon>Dothideomycetes</taxon>
        <taxon>Pleosporomycetidae</taxon>
        <taxon>Pleosporales</taxon>
        <taxon>Pleosporineae</taxon>
        <taxon>Leptosphaeriaceae</taxon>
        <taxon>Plenodomus</taxon>
    </lineage>
</organism>
<accession>A0A6A7B208</accession>
<dbReference type="EMBL" id="MU006316">
    <property type="protein sequence ID" value="KAF2848697.1"/>
    <property type="molecule type" value="Genomic_DNA"/>
</dbReference>